<organism evidence="1 2">
    <name type="scientific">Citrus sinensis</name>
    <name type="common">Sweet orange</name>
    <name type="synonym">Citrus aurantium var. sinensis</name>
    <dbReference type="NCBI Taxonomy" id="2711"/>
    <lineage>
        <taxon>Eukaryota</taxon>
        <taxon>Viridiplantae</taxon>
        <taxon>Streptophyta</taxon>
        <taxon>Embryophyta</taxon>
        <taxon>Tracheophyta</taxon>
        <taxon>Spermatophyta</taxon>
        <taxon>Magnoliopsida</taxon>
        <taxon>eudicotyledons</taxon>
        <taxon>Gunneridae</taxon>
        <taxon>Pentapetalae</taxon>
        <taxon>rosids</taxon>
        <taxon>malvids</taxon>
        <taxon>Sapindales</taxon>
        <taxon>Rutaceae</taxon>
        <taxon>Aurantioideae</taxon>
        <taxon>Citrus</taxon>
    </lineage>
</organism>
<keyword evidence="2" id="KW-1185">Reference proteome</keyword>
<sequence>MHIFALIPLTINSITLGMSNSKKPIPQDPNIPIPKFRPFPTHPPNSRDLFSMNTPNGPTSTTFHSQSHDSREPTSMHNPNIPLSIASSPTQPSPPNSNTHEPMQVCDIPLVNDQSLPTTTPETLSNSSIHESLPGNNSSHPTENTNTPHPSHPMQTRSKNNIFRPKTIFTLTATKHPIPLSLEPTSVSQALKQKEWTNAMREELHALAKNGTWDLVPRESHHNVVGCKWVFRIKRNPDGSVARYKARLVAKGFNQRPGLDYTETFSPVIKPTTIRVGLSIAISSGWPINQLDVNNAFLHGHLDEEVFMSQPPGFIDPSRPHHVCRLQKSLYGLKQAPCAWFTELKNFILSQGFVNCHSDSSLFVYTNKSIRVYFLVYVDDLLITGNSMTLIRHVITALSHKFSIKDLGPLNFFLGVEVIPTSNGLFLSQQKYIRDLLARFNMESIKETATPLSSTTHLILNDGSPPVDASRYRSLIGGMQYLSLTRPDVSYAINKLAQYMHSPRQAHWTAAKRLLRYLKHIVTYGLYLHRHRQLTLTAYSDSDWAGNRDDCTSISAYIIFLGGNPISWCSKKQRTVARSSTEAEYRSVASAVAELTWITNLLSELRLQLPLPPRLLCDNIGATYLCVNPVFHSRMKHLALDYHFVREKVSAGSLQVAHVSTNDQLADVLTKPLVKSRFALLRSKIGVTDGTILRGHKRTESVSSLN</sequence>
<protein>
    <submittedName>
        <fullName evidence="1">Retrovirus-related pol polyprotein from transposon RE1</fullName>
    </submittedName>
</protein>
<comment type="caution">
    <text evidence="1">The sequence shown here is derived from an EMBL/GenBank/DDBJ whole genome shotgun (WGS) entry which is preliminary data.</text>
</comment>
<evidence type="ECO:0000313" key="2">
    <source>
        <dbReference type="Proteomes" id="UP000829398"/>
    </source>
</evidence>
<accession>A0ACB8I0S9</accession>
<gene>
    <name evidence="1" type="ORF">KPL71_026665</name>
</gene>
<name>A0ACB8I0S9_CITSI</name>
<reference evidence="2" key="1">
    <citation type="journal article" date="2023" name="Hortic. Res.">
        <title>A chromosome-level phased genome enabling allele-level studies in sweet orange: a case study on citrus Huanglongbing tolerance.</title>
        <authorList>
            <person name="Wu B."/>
            <person name="Yu Q."/>
            <person name="Deng Z."/>
            <person name="Duan Y."/>
            <person name="Luo F."/>
            <person name="Gmitter F. Jr."/>
        </authorList>
    </citation>
    <scope>NUCLEOTIDE SEQUENCE [LARGE SCALE GENOMIC DNA]</scope>
    <source>
        <strain evidence="2">cv. Valencia</strain>
    </source>
</reference>
<proteinExistence type="predicted"/>
<dbReference type="Proteomes" id="UP000829398">
    <property type="component" value="Chromosome 9"/>
</dbReference>
<dbReference type="EMBL" id="CM039178">
    <property type="protein sequence ID" value="KAH9680735.1"/>
    <property type="molecule type" value="Genomic_DNA"/>
</dbReference>
<evidence type="ECO:0000313" key="1">
    <source>
        <dbReference type="EMBL" id="KAH9680735.1"/>
    </source>
</evidence>